<accession>A0AAX6FYA8</accession>
<organism evidence="2 3">
    <name type="scientific">Iris pallida</name>
    <name type="common">Sweet iris</name>
    <dbReference type="NCBI Taxonomy" id="29817"/>
    <lineage>
        <taxon>Eukaryota</taxon>
        <taxon>Viridiplantae</taxon>
        <taxon>Streptophyta</taxon>
        <taxon>Embryophyta</taxon>
        <taxon>Tracheophyta</taxon>
        <taxon>Spermatophyta</taxon>
        <taxon>Magnoliopsida</taxon>
        <taxon>Liliopsida</taxon>
        <taxon>Asparagales</taxon>
        <taxon>Iridaceae</taxon>
        <taxon>Iridoideae</taxon>
        <taxon>Irideae</taxon>
        <taxon>Iris</taxon>
    </lineage>
</organism>
<feature type="transmembrane region" description="Helical" evidence="1">
    <location>
        <begin position="36"/>
        <end position="61"/>
    </location>
</feature>
<protein>
    <submittedName>
        <fullName evidence="2">Pleiotropic drug resistance protein 2-like isoform X2</fullName>
    </submittedName>
</protein>
<evidence type="ECO:0000313" key="2">
    <source>
        <dbReference type="EMBL" id="KAJ6821038.1"/>
    </source>
</evidence>
<gene>
    <name evidence="2" type="ORF">M6B38_394920</name>
</gene>
<keyword evidence="1" id="KW-0812">Transmembrane</keyword>
<dbReference type="EMBL" id="JANAVB010025196">
    <property type="protein sequence ID" value="KAJ6821038.1"/>
    <property type="molecule type" value="Genomic_DNA"/>
</dbReference>
<evidence type="ECO:0000313" key="3">
    <source>
        <dbReference type="Proteomes" id="UP001140949"/>
    </source>
</evidence>
<name>A0AAX6FYA8_IRIPA</name>
<evidence type="ECO:0000256" key="1">
    <source>
        <dbReference type="SAM" id="Phobius"/>
    </source>
</evidence>
<proteinExistence type="predicted"/>
<keyword evidence="3" id="KW-1185">Reference proteome</keyword>
<reference evidence="2" key="1">
    <citation type="journal article" date="2023" name="GigaByte">
        <title>Genome assembly of the bearded iris, Iris pallida Lam.</title>
        <authorList>
            <person name="Bruccoleri R.E."/>
            <person name="Oakeley E.J."/>
            <person name="Faust A.M.E."/>
            <person name="Altorfer M."/>
            <person name="Dessus-Babus S."/>
            <person name="Burckhardt D."/>
            <person name="Oertli M."/>
            <person name="Naumann U."/>
            <person name="Petersen F."/>
            <person name="Wong J."/>
        </authorList>
    </citation>
    <scope>NUCLEOTIDE SEQUENCE</scope>
    <source>
        <strain evidence="2">GSM-AAB239-AS_SAM_17_03QT</strain>
    </source>
</reference>
<keyword evidence="1" id="KW-0472">Membrane</keyword>
<dbReference type="Proteomes" id="UP001140949">
    <property type="component" value="Unassembled WGS sequence"/>
</dbReference>
<dbReference type="AlphaFoldDB" id="A0AAX6FYA8"/>
<comment type="caution">
    <text evidence="2">The sequence shown here is derived from an EMBL/GenBank/DDBJ whole genome shotgun (WGS) entry which is preliminary data.</text>
</comment>
<keyword evidence="1" id="KW-1133">Transmembrane helix</keyword>
<sequence length="110" mass="13113">MLHPLFQSAPLLVPIYGLEGKGRKIFSSRTSLMRDYFVFVLFFYFPQISSFYLGFFFFIYLDDLIFRSYLFNRDFVCTNFRTKIEDCHLTPNPTPIPVIVVLLRYVGYNH</sequence>
<reference evidence="2" key="2">
    <citation type="submission" date="2023-04" db="EMBL/GenBank/DDBJ databases">
        <authorList>
            <person name="Bruccoleri R.E."/>
            <person name="Oakeley E.J."/>
            <person name="Faust A.-M."/>
            <person name="Dessus-Babus S."/>
            <person name="Altorfer M."/>
            <person name="Burckhardt D."/>
            <person name="Oertli M."/>
            <person name="Naumann U."/>
            <person name="Petersen F."/>
            <person name="Wong J."/>
        </authorList>
    </citation>
    <scope>NUCLEOTIDE SEQUENCE</scope>
    <source>
        <strain evidence="2">GSM-AAB239-AS_SAM_17_03QT</strain>
        <tissue evidence="2">Leaf</tissue>
    </source>
</reference>